<evidence type="ECO:0000313" key="3">
    <source>
        <dbReference type="Proteomes" id="UP000241421"/>
    </source>
</evidence>
<keyword evidence="3" id="KW-1185">Reference proteome</keyword>
<accession>A0A2U2I5L8</accession>
<sequence>MNAEQTREAAGRFIARLKQLEQGQDNAVDGVAELFSGDAQLSNPILERGGRGCSGRDHIAAFWRAYGATFGTIHSEFFEVTVNDHSAGLFWHSSGTGPHGQPIDYDGVTLLEFDQSGHIARFKSYFDRDRVQLKAAPH</sequence>
<protein>
    <submittedName>
        <fullName evidence="2">Nuclear transport factor 2 family protein</fullName>
    </submittedName>
</protein>
<dbReference type="Proteomes" id="UP000241421">
    <property type="component" value="Unassembled WGS sequence"/>
</dbReference>
<proteinExistence type="predicted"/>
<evidence type="ECO:0000313" key="2">
    <source>
        <dbReference type="EMBL" id="PWF55050.1"/>
    </source>
</evidence>
<dbReference type="Pfam" id="PF12680">
    <property type="entry name" value="SnoaL_2"/>
    <property type="match status" value="1"/>
</dbReference>
<gene>
    <name evidence="2" type="ORF">C7C56_004010</name>
</gene>
<comment type="caution">
    <text evidence="2">The sequence shown here is derived from an EMBL/GenBank/DDBJ whole genome shotgun (WGS) entry which is preliminary data.</text>
</comment>
<name>A0A2U2I5L8_9BURK</name>
<dbReference type="Gene3D" id="3.10.450.50">
    <property type="match status" value="1"/>
</dbReference>
<dbReference type="OrthoDB" id="582607at2"/>
<organism evidence="2 3">
    <name type="scientific">Massilia glaciei</name>
    <dbReference type="NCBI Taxonomy" id="1524097"/>
    <lineage>
        <taxon>Bacteria</taxon>
        <taxon>Pseudomonadati</taxon>
        <taxon>Pseudomonadota</taxon>
        <taxon>Betaproteobacteria</taxon>
        <taxon>Burkholderiales</taxon>
        <taxon>Oxalobacteraceae</taxon>
        <taxon>Telluria group</taxon>
        <taxon>Massilia</taxon>
    </lineage>
</organism>
<dbReference type="InterPro" id="IPR032710">
    <property type="entry name" value="NTF2-like_dom_sf"/>
</dbReference>
<dbReference type="RefSeq" id="WP_106756200.1">
    <property type="nucleotide sequence ID" value="NZ_PXWF02000050.1"/>
</dbReference>
<dbReference type="InterPro" id="IPR037401">
    <property type="entry name" value="SnoaL-like"/>
</dbReference>
<feature type="domain" description="SnoaL-like" evidence="1">
    <location>
        <begin position="27"/>
        <end position="121"/>
    </location>
</feature>
<dbReference type="SUPFAM" id="SSF54427">
    <property type="entry name" value="NTF2-like"/>
    <property type="match status" value="1"/>
</dbReference>
<dbReference type="AlphaFoldDB" id="A0A2U2I5L8"/>
<dbReference type="EMBL" id="PXWF02000050">
    <property type="protein sequence ID" value="PWF55050.1"/>
    <property type="molecule type" value="Genomic_DNA"/>
</dbReference>
<reference evidence="2 3" key="1">
    <citation type="submission" date="2018-04" db="EMBL/GenBank/DDBJ databases">
        <title>Massilia violaceinigra sp. nov., a novel purple-pigmented bacterium isolated from Tianshan glacier, Xinjiang, China.</title>
        <authorList>
            <person name="Wang H."/>
        </authorList>
    </citation>
    <scope>NUCLEOTIDE SEQUENCE [LARGE SCALE GENOMIC DNA]</scope>
    <source>
        <strain evidence="2 3">B448-2</strain>
    </source>
</reference>
<evidence type="ECO:0000259" key="1">
    <source>
        <dbReference type="Pfam" id="PF12680"/>
    </source>
</evidence>